<dbReference type="EMBL" id="JACSEA010000003">
    <property type="protein sequence ID" value="KAF7404535.1"/>
    <property type="molecule type" value="Genomic_DNA"/>
</dbReference>
<evidence type="ECO:0000313" key="1">
    <source>
        <dbReference type="EMBL" id="KAF7404535.1"/>
    </source>
</evidence>
<dbReference type="Proteomes" id="UP000614350">
    <property type="component" value="Unassembled WGS sequence"/>
</dbReference>
<dbReference type="AlphaFoldDB" id="A0A834NC26"/>
<protein>
    <submittedName>
        <fullName evidence="1">Uncharacterized protein</fullName>
    </submittedName>
</protein>
<gene>
    <name evidence="1" type="ORF">HZH66_003441</name>
</gene>
<accession>A0A834NC26</accession>
<proteinExistence type="predicted"/>
<keyword evidence="2" id="KW-1185">Reference proteome</keyword>
<organism evidence="1 2">
    <name type="scientific">Vespula vulgaris</name>
    <name type="common">Yellow jacket</name>
    <name type="synonym">Wasp</name>
    <dbReference type="NCBI Taxonomy" id="7454"/>
    <lineage>
        <taxon>Eukaryota</taxon>
        <taxon>Metazoa</taxon>
        <taxon>Ecdysozoa</taxon>
        <taxon>Arthropoda</taxon>
        <taxon>Hexapoda</taxon>
        <taxon>Insecta</taxon>
        <taxon>Pterygota</taxon>
        <taxon>Neoptera</taxon>
        <taxon>Endopterygota</taxon>
        <taxon>Hymenoptera</taxon>
        <taxon>Apocrita</taxon>
        <taxon>Aculeata</taxon>
        <taxon>Vespoidea</taxon>
        <taxon>Vespidae</taxon>
        <taxon>Vespinae</taxon>
        <taxon>Vespula</taxon>
    </lineage>
</organism>
<comment type="caution">
    <text evidence="1">The sequence shown here is derived from an EMBL/GenBank/DDBJ whole genome shotgun (WGS) entry which is preliminary data.</text>
</comment>
<name>A0A834NC26_VESVU</name>
<reference evidence="1" key="1">
    <citation type="journal article" date="2020" name="G3 (Bethesda)">
        <title>High-Quality Assemblies for Three Invasive Social Wasps from the &lt;i&gt;Vespula&lt;/i&gt; Genus.</title>
        <authorList>
            <person name="Harrop T.W.R."/>
            <person name="Guhlin J."/>
            <person name="McLaughlin G.M."/>
            <person name="Permina E."/>
            <person name="Stockwell P."/>
            <person name="Gilligan J."/>
            <person name="Le Lec M.F."/>
            <person name="Gruber M.A.M."/>
            <person name="Quinn O."/>
            <person name="Lovegrove M."/>
            <person name="Duncan E.J."/>
            <person name="Remnant E.J."/>
            <person name="Van Eeckhoven J."/>
            <person name="Graham B."/>
            <person name="Knapp R.A."/>
            <person name="Langford K.W."/>
            <person name="Kronenberg Z."/>
            <person name="Press M.O."/>
            <person name="Eacker S.M."/>
            <person name="Wilson-Rankin E.E."/>
            <person name="Purcell J."/>
            <person name="Lester P.J."/>
            <person name="Dearden P.K."/>
        </authorList>
    </citation>
    <scope>NUCLEOTIDE SEQUENCE</scope>
    <source>
        <strain evidence="1">Marl-1</strain>
    </source>
</reference>
<evidence type="ECO:0000313" key="2">
    <source>
        <dbReference type="Proteomes" id="UP000614350"/>
    </source>
</evidence>
<sequence>MCKVQQSNMRDKLRASTDGLIRMVIEANDGYTITTKVRGNNKRNINCAGRYTKLEEQGTAWKVPKTITRSSR</sequence>